<evidence type="ECO:0000313" key="1">
    <source>
        <dbReference type="EMBL" id="CAI9972298.1"/>
    </source>
</evidence>
<protein>
    <submittedName>
        <fullName evidence="2">Hypothetical_protein</fullName>
    </submittedName>
</protein>
<dbReference type="EMBL" id="CATOUU010001104">
    <property type="protein sequence ID" value="CAI9972298.1"/>
    <property type="molecule type" value="Genomic_DNA"/>
</dbReference>
<proteinExistence type="predicted"/>
<reference evidence="1" key="1">
    <citation type="submission" date="2023-06" db="EMBL/GenBank/DDBJ databases">
        <authorList>
            <person name="Kurt Z."/>
        </authorList>
    </citation>
    <scope>NUCLEOTIDE SEQUENCE</scope>
</reference>
<dbReference type="Proteomes" id="UP001642409">
    <property type="component" value="Unassembled WGS sequence"/>
</dbReference>
<sequence length="208" mass="23762">MPTIPQQVIYASPIVRNPYSLKQKQKIITALANPEVNSLNKLVKASNVSFATVKLVLEQNPELKQNLISQNGRPKHQITDAFLVTVTSMLKAYGNVGYHKAAELYRYLQTSEGSPYSEFECTDFKMRNAYRLLELTHENDEDEPAQQELIQNQVPKMNVVQSKNIVNTSIRQEDEYLLKDLENTNQIKGIEKSENQILLEQLGKLLEI</sequence>
<name>A0AA86VPE9_9EUKA</name>
<organism evidence="1">
    <name type="scientific">Hexamita inflata</name>
    <dbReference type="NCBI Taxonomy" id="28002"/>
    <lineage>
        <taxon>Eukaryota</taxon>
        <taxon>Metamonada</taxon>
        <taxon>Diplomonadida</taxon>
        <taxon>Hexamitidae</taxon>
        <taxon>Hexamitinae</taxon>
        <taxon>Hexamita</taxon>
    </lineage>
</organism>
<evidence type="ECO:0000313" key="2">
    <source>
        <dbReference type="EMBL" id="CAL6038544.1"/>
    </source>
</evidence>
<evidence type="ECO:0000313" key="3">
    <source>
        <dbReference type="Proteomes" id="UP001642409"/>
    </source>
</evidence>
<dbReference type="AlphaFoldDB" id="A0AA86VPE9"/>
<reference evidence="2 3" key="2">
    <citation type="submission" date="2024-07" db="EMBL/GenBank/DDBJ databases">
        <authorList>
            <person name="Akdeniz Z."/>
        </authorList>
    </citation>
    <scope>NUCLEOTIDE SEQUENCE [LARGE SCALE GENOMIC DNA]</scope>
</reference>
<dbReference type="EMBL" id="CAXDID020000139">
    <property type="protein sequence ID" value="CAL6038544.1"/>
    <property type="molecule type" value="Genomic_DNA"/>
</dbReference>
<keyword evidence="3" id="KW-1185">Reference proteome</keyword>
<comment type="caution">
    <text evidence="1">The sequence shown here is derived from an EMBL/GenBank/DDBJ whole genome shotgun (WGS) entry which is preliminary data.</text>
</comment>
<accession>A0AA86VPE9</accession>
<gene>
    <name evidence="2" type="ORF">HINF_LOCUS37422</name>
    <name evidence="1" type="ORF">HINF_LOCUS59943</name>
</gene>